<evidence type="ECO:0000313" key="3">
    <source>
        <dbReference type="Proteomes" id="UP000278149"/>
    </source>
</evidence>
<organism evidence="2 3">
    <name type="scientific">Candidatus Korarchaeum cryptofilum</name>
    <dbReference type="NCBI Taxonomy" id="498846"/>
    <lineage>
        <taxon>Archaea</taxon>
        <taxon>Thermoproteota</taxon>
        <taxon>Candidatus Korarchaeia</taxon>
        <taxon>Candidatus Korarchaeales</taxon>
        <taxon>Candidatus Korarchaeaceae</taxon>
        <taxon>Candidatus Korarchaeum</taxon>
    </lineage>
</organism>
<feature type="transmembrane region" description="Helical" evidence="1">
    <location>
        <begin position="152"/>
        <end position="172"/>
    </location>
</feature>
<protein>
    <recommendedName>
        <fullName evidence="4">ECF transporter S component</fullName>
    </recommendedName>
</protein>
<dbReference type="RefSeq" id="WP_125740725.1">
    <property type="nucleotide sequence ID" value="NZ_RCOR01000013.1"/>
</dbReference>
<dbReference type="AlphaFoldDB" id="A0A3R9PRZ1"/>
<feature type="transmembrane region" description="Helical" evidence="1">
    <location>
        <begin position="113"/>
        <end position="132"/>
    </location>
</feature>
<sequence>MSITPAPKRKAAIFGVPLAWIAAFGALIGVFSIVPMIFYIFGGGFISAGMVIFSPLAGIIMGPWAGYIAGLIGGLIGMLISPASYPLGFIDANLSGAFIPLYWGLVKKNYWKFMIPWWILWIIVALIWPYHIPGPAGGYKEAPEPYYSLSWAWTYIGFALYLATLKFLNNWISENSTTTKKIAGFIIYNFIANTAWMVPWKIIYFALLKYPPETVVADNIISWWAYTLPMVVATTIIAYAVVEAMRKSGMYRPPGGVV</sequence>
<feature type="transmembrane region" description="Helical" evidence="1">
    <location>
        <begin position="12"/>
        <end position="31"/>
    </location>
</feature>
<dbReference type="Proteomes" id="UP000278149">
    <property type="component" value="Unassembled WGS sequence"/>
</dbReference>
<accession>A0A3R9PRZ1</accession>
<reference evidence="2 3" key="1">
    <citation type="submission" date="2018-10" db="EMBL/GenBank/DDBJ databases">
        <title>Co-occurring genomic capacity for anaerobic methane metabolism and dissimilatory sulfite reduction discovered in the Korarchaeota.</title>
        <authorList>
            <person name="Mckay L.J."/>
            <person name="Dlakic M."/>
            <person name="Fields M.W."/>
            <person name="Delmont T.O."/>
            <person name="Eren A.M."/>
            <person name="Jay Z.J."/>
            <person name="Klingelsmith K.B."/>
            <person name="Rusch D.B."/>
            <person name="Inskeep W.P."/>
        </authorList>
    </citation>
    <scope>NUCLEOTIDE SEQUENCE [LARGE SCALE GENOMIC DNA]</scope>
    <source>
        <strain evidence="2 3">WS</strain>
    </source>
</reference>
<dbReference type="EMBL" id="RCOR01000013">
    <property type="protein sequence ID" value="RSN70221.1"/>
    <property type="molecule type" value="Genomic_DNA"/>
</dbReference>
<evidence type="ECO:0000256" key="1">
    <source>
        <dbReference type="SAM" id="Phobius"/>
    </source>
</evidence>
<evidence type="ECO:0008006" key="4">
    <source>
        <dbReference type="Google" id="ProtNLM"/>
    </source>
</evidence>
<proteinExistence type="predicted"/>
<feature type="transmembrane region" description="Helical" evidence="1">
    <location>
        <begin position="223"/>
        <end position="242"/>
    </location>
</feature>
<keyword evidence="1" id="KW-0812">Transmembrane</keyword>
<evidence type="ECO:0000313" key="2">
    <source>
        <dbReference type="EMBL" id="RSN70221.1"/>
    </source>
</evidence>
<keyword evidence="1" id="KW-0472">Membrane</keyword>
<comment type="caution">
    <text evidence="2">The sequence shown here is derived from an EMBL/GenBank/DDBJ whole genome shotgun (WGS) entry which is preliminary data.</text>
</comment>
<feature type="transmembrane region" description="Helical" evidence="1">
    <location>
        <begin position="37"/>
        <end position="57"/>
    </location>
</feature>
<feature type="transmembrane region" description="Helical" evidence="1">
    <location>
        <begin position="87"/>
        <end position="106"/>
    </location>
</feature>
<name>A0A3R9PRZ1_9CREN</name>
<feature type="transmembrane region" description="Helical" evidence="1">
    <location>
        <begin position="64"/>
        <end position="81"/>
    </location>
</feature>
<gene>
    <name evidence="2" type="ORF">D9Q81_01460</name>
</gene>
<keyword evidence="1" id="KW-1133">Transmembrane helix</keyword>
<feature type="transmembrane region" description="Helical" evidence="1">
    <location>
        <begin position="184"/>
        <end position="203"/>
    </location>
</feature>